<organism evidence="2 3">
    <name type="scientific">Roseicyclus elongatus DSM 19469</name>
    <dbReference type="NCBI Taxonomy" id="1294273"/>
    <lineage>
        <taxon>Bacteria</taxon>
        <taxon>Pseudomonadati</taxon>
        <taxon>Pseudomonadota</taxon>
        <taxon>Alphaproteobacteria</taxon>
        <taxon>Rhodobacterales</taxon>
        <taxon>Roseobacteraceae</taxon>
        <taxon>Roseicyclus</taxon>
    </lineage>
</organism>
<evidence type="ECO:0000313" key="2">
    <source>
        <dbReference type="EMBL" id="AHM03286.1"/>
    </source>
</evidence>
<sequence length="119" mass="12908">MQQGCEATGLRREENRARDPTQMNRLLKMSLIAAAFAAVAAPLQAACYADYRANMDNPLRLHYGVIQVPDNACTVTAAAPVIAGRIASGGWTLLQVISVFDDSGLASRRADAGEYYLRY</sequence>
<proteinExistence type="predicted"/>
<protein>
    <submittedName>
        <fullName evidence="2">Uncharacterized protein</fullName>
    </submittedName>
</protein>
<feature type="chain" id="PRO_5004915266" evidence="1">
    <location>
        <begin position="46"/>
        <end position="119"/>
    </location>
</feature>
<dbReference type="EMBL" id="CP004372">
    <property type="protein sequence ID" value="AHM03286.1"/>
    <property type="molecule type" value="Genomic_DNA"/>
</dbReference>
<reference evidence="2 3" key="1">
    <citation type="submission" date="2013-03" db="EMBL/GenBank/DDBJ databases">
        <authorList>
            <person name="Fiebig A."/>
            <person name="Goeker M."/>
            <person name="Klenk H.-P.P."/>
        </authorList>
    </citation>
    <scope>NUCLEOTIDE SEQUENCE [LARGE SCALE GENOMIC DNA]</scope>
    <source>
        <strain evidence="3">DSM 19469</strain>
    </source>
</reference>
<dbReference type="HOGENOM" id="CLU_146729_0_0_5"/>
<dbReference type="eggNOG" id="ENOG5033003">
    <property type="taxonomic scope" value="Bacteria"/>
</dbReference>
<keyword evidence="1" id="KW-0732">Signal</keyword>
<feature type="signal peptide" evidence="1">
    <location>
        <begin position="1"/>
        <end position="45"/>
    </location>
</feature>
<dbReference type="AlphaFoldDB" id="W8S3E2"/>
<evidence type="ECO:0000256" key="1">
    <source>
        <dbReference type="SAM" id="SignalP"/>
    </source>
</evidence>
<dbReference type="Proteomes" id="UP000019593">
    <property type="component" value="Chromosome"/>
</dbReference>
<name>W8S3E2_9RHOB</name>
<accession>W8S3E2</accession>
<evidence type="ECO:0000313" key="3">
    <source>
        <dbReference type="Proteomes" id="UP000019593"/>
    </source>
</evidence>
<keyword evidence="3" id="KW-1185">Reference proteome</keyword>
<dbReference type="PATRIC" id="fig|1294273.3.peg.858"/>
<dbReference type="STRING" id="1294273.roselon_00876"/>
<gene>
    <name evidence="2" type="ORF">roselon_00876</name>
</gene>
<dbReference type="KEGG" id="red:roselon_00876"/>